<name>A0ACB8FM75_9SAUR</name>
<dbReference type="Proteomes" id="UP000827872">
    <property type="component" value="Linkage Group LG06"/>
</dbReference>
<sequence length="111" mass="11460">MDPGGGGGCPGPGGGGGGKPGLQVVYQAVQALYHDPDPSGKERASLWLGELQRSCHDWGRRGFLLLSFPAMRLHALLCPETGLAVRLLLQQTQGLVADSEAVKEGPGPCAA</sequence>
<protein>
    <submittedName>
        <fullName evidence="1">Uncharacterized protein</fullName>
    </submittedName>
</protein>
<organism evidence="1 2">
    <name type="scientific">Sphaerodactylus townsendi</name>
    <dbReference type="NCBI Taxonomy" id="933632"/>
    <lineage>
        <taxon>Eukaryota</taxon>
        <taxon>Metazoa</taxon>
        <taxon>Chordata</taxon>
        <taxon>Craniata</taxon>
        <taxon>Vertebrata</taxon>
        <taxon>Euteleostomi</taxon>
        <taxon>Lepidosauria</taxon>
        <taxon>Squamata</taxon>
        <taxon>Bifurcata</taxon>
        <taxon>Gekkota</taxon>
        <taxon>Sphaerodactylidae</taxon>
        <taxon>Sphaerodactylus</taxon>
    </lineage>
</organism>
<evidence type="ECO:0000313" key="1">
    <source>
        <dbReference type="EMBL" id="KAH8006385.1"/>
    </source>
</evidence>
<dbReference type="EMBL" id="CM037619">
    <property type="protein sequence ID" value="KAH8006385.1"/>
    <property type="molecule type" value="Genomic_DNA"/>
</dbReference>
<keyword evidence="2" id="KW-1185">Reference proteome</keyword>
<reference evidence="1" key="1">
    <citation type="submission" date="2021-08" db="EMBL/GenBank/DDBJ databases">
        <title>The first chromosome-level gecko genome reveals the dynamic sex chromosomes of Neotropical dwarf geckos (Sphaerodactylidae: Sphaerodactylus).</title>
        <authorList>
            <person name="Pinto B.J."/>
            <person name="Keating S.E."/>
            <person name="Gamble T."/>
        </authorList>
    </citation>
    <scope>NUCLEOTIDE SEQUENCE</scope>
    <source>
        <strain evidence="1">TG3544</strain>
    </source>
</reference>
<accession>A0ACB8FM75</accession>
<evidence type="ECO:0000313" key="2">
    <source>
        <dbReference type="Proteomes" id="UP000827872"/>
    </source>
</evidence>
<gene>
    <name evidence="1" type="ORF">K3G42_003359</name>
</gene>
<comment type="caution">
    <text evidence="1">The sequence shown here is derived from an EMBL/GenBank/DDBJ whole genome shotgun (WGS) entry which is preliminary data.</text>
</comment>
<proteinExistence type="predicted"/>